<reference evidence="1" key="1">
    <citation type="submission" date="2019-08" db="EMBL/GenBank/DDBJ databases">
        <authorList>
            <person name="Kucharzyk K."/>
            <person name="Murdoch R.W."/>
            <person name="Higgins S."/>
            <person name="Loffler F."/>
        </authorList>
    </citation>
    <scope>NUCLEOTIDE SEQUENCE</scope>
</reference>
<protein>
    <submittedName>
        <fullName evidence="1">Uncharacterized protein</fullName>
    </submittedName>
</protein>
<accession>A0A645H1R5</accession>
<evidence type="ECO:0000313" key="1">
    <source>
        <dbReference type="EMBL" id="MPN32426.1"/>
    </source>
</evidence>
<comment type="caution">
    <text evidence="1">The sequence shown here is derived from an EMBL/GenBank/DDBJ whole genome shotgun (WGS) entry which is preliminary data.</text>
</comment>
<sequence length="124" mass="14140">MTGFRYQMIVLQITQRLMGKTMQVILVQPNDGLCRQGFIHRIGAHNVAQPRTNIRKPGLPRLRQFDLQPHRQRDGAVQRGAKAQTRIAFGDHFVRRQVGQGVRLFRHRLATQFTAGLGMRIATG</sequence>
<organism evidence="1">
    <name type="scientific">bioreactor metagenome</name>
    <dbReference type="NCBI Taxonomy" id="1076179"/>
    <lineage>
        <taxon>unclassified sequences</taxon>
        <taxon>metagenomes</taxon>
        <taxon>ecological metagenomes</taxon>
    </lineage>
</organism>
<name>A0A645H1R5_9ZZZZ</name>
<gene>
    <name evidence="1" type="ORF">SDC9_179904</name>
</gene>
<proteinExistence type="predicted"/>
<dbReference type="EMBL" id="VSSQ01084433">
    <property type="protein sequence ID" value="MPN32426.1"/>
    <property type="molecule type" value="Genomic_DNA"/>
</dbReference>
<dbReference type="AlphaFoldDB" id="A0A645H1R5"/>